<reference evidence="1 2" key="2">
    <citation type="journal article" date="2011" name="J. Bacteriol.">
        <title>Complete genome sequence of a carbon monoxide-utilizing acetogen, Eubacterium limosum KIST612.</title>
        <authorList>
            <person name="Roh H."/>
            <person name="Ko H.J."/>
            <person name="Kim D."/>
            <person name="Choi D.G."/>
            <person name="Park S."/>
            <person name="Kim S."/>
            <person name="Chang I.S."/>
            <person name="Choi I.G."/>
        </authorList>
    </citation>
    <scope>NUCLEOTIDE SEQUENCE [LARGE SCALE GENOMIC DNA]</scope>
    <source>
        <strain evidence="1 2">KIST612</strain>
    </source>
</reference>
<evidence type="ECO:0000313" key="1">
    <source>
        <dbReference type="EMBL" id="ADO36413.1"/>
    </source>
</evidence>
<sequence>MTDGGFFSFKEEIPAFLSLDLSLIKTSFLFLIMP</sequence>
<dbReference type="AlphaFoldDB" id="E3GLT9"/>
<organism evidence="1 2">
    <name type="scientific">Eubacterium callanderi</name>
    <dbReference type="NCBI Taxonomy" id="53442"/>
    <lineage>
        <taxon>Bacteria</taxon>
        <taxon>Bacillati</taxon>
        <taxon>Bacillota</taxon>
        <taxon>Clostridia</taxon>
        <taxon>Eubacteriales</taxon>
        <taxon>Eubacteriaceae</taxon>
        <taxon>Eubacterium</taxon>
    </lineage>
</organism>
<keyword evidence="2" id="KW-1185">Reference proteome</keyword>
<dbReference type="Proteomes" id="UP000006873">
    <property type="component" value="Chromosome"/>
</dbReference>
<reference key="1">
    <citation type="submission" date="2010-09" db="EMBL/GenBank/DDBJ databases">
        <authorList>
            <person name="Roh H."/>
            <person name="Ko H.-J."/>
            <person name="Kim D."/>
            <person name="Choi D.G."/>
            <person name="Park S."/>
            <person name="Kim S."/>
            <person name="Kim K.H."/>
            <person name="Chang I.S."/>
            <person name="Choi I.-G."/>
        </authorList>
    </citation>
    <scope>NUCLEOTIDE SEQUENCE</scope>
    <source>
        <strain>KIST612</strain>
    </source>
</reference>
<protein>
    <submittedName>
        <fullName evidence="1">Uncharacterized protein</fullName>
    </submittedName>
</protein>
<dbReference type="EMBL" id="CP002273">
    <property type="protein sequence ID" value="ADO36413.1"/>
    <property type="molecule type" value="Genomic_DNA"/>
</dbReference>
<accession>E3GLT9</accession>
<dbReference type="HOGENOM" id="CLU_3373806_0_0_9"/>
<dbReference type="KEGG" id="elm:ELI_1427"/>
<gene>
    <name evidence="1" type="ordered locus">ELI_1427</name>
</gene>
<evidence type="ECO:0000313" key="2">
    <source>
        <dbReference type="Proteomes" id="UP000006873"/>
    </source>
</evidence>
<proteinExistence type="predicted"/>
<name>E3GLT9_9FIRM</name>